<keyword evidence="2" id="KW-1185">Reference proteome</keyword>
<evidence type="ECO:0000313" key="2">
    <source>
        <dbReference type="Proteomes" id="UP000616837"/>
    </source>
</evidence>
<organism evidence="1 2">
    <name type="scientific">Limosilactobacillus avistercoris</name>
    <dbReference type="NCBI Taxonomy" id="2762243"/>
    <lineage>
        <taxon>Bacteria</taxon>
        <taxon>Bacillati</taxon>
        <taxon>Bacillota</taxon>
        <taxon>Bacilli</taxon>
        <taxon>Lactobacillales</taxon>
        <taxon>Lactobacillaceae</taxon>
        <taxon>Limosilactobacillus</taxon>
    </lineage>
</organism>
<dbReference type="Gene3D" id="2.40.128.20">
    <property type="match status" value="1"/>
</dbReference>
<dbReference type="Pfam" id="PF09148">
    <property type="entry name" value="DUF1934"/>
    <property type="match status" value="1"/>
</dbReference>
<proteinExistence type="predicted"/>
<evidence type="ECO:0000313" key="1">
    <source>
        <dbReference type="EMBL" id="MBD7895099.1"/>
    </source>
</evidence>
<name>A0ABR8PCT7_9LACO</name>
<gene>
    <name evidence="1" type="ORF">H9564_05165</name>
</gene>
<comment type="caution">
    <text evidence="1">The sequence shown here is derived from an EMBL/GenBank/DDBJ whole genome shotgun (WGS) entry which is preliminary data.</text>
</comment>
<sequence>MEQDGQRDQYRFDEEGQFVELNGKYYLRYQEHQDGTVTPVQFRLDTDQLHLRRSGVRETDFEFQLAEPTKARYRTEYGIIGMMVTTNRLEVEFDPQNVNGSIDLEYQLTANDQLIGTYQVQLQFAA</sequence>
<reference evidence="1 2" key="1">
    <citation type="submission" date="2020-08" db="EMBL/GenBank/DDBJ databases">
        <title>A Genomic Blueprint of the Chicken Gut Microbiome.</title>
        <authorList>
            <person name="Gilroy R."/>
            <person name="Ravi A."/>
            <person name="Getino M."/>
            <person name="Pursley I."/>
            <person name="Horton D.L."/>
            <person name="Alikhan N.-F."/>
            <person name="Baker D."/>
            <person name="Gharbi K."/>
            <person name="Hall N."/>
            <person name="Watson M."/>
            <person name="Adriaenssens E.M."/>
            <person name="Foster-Nyarko E."/>
            <person name="Jarju S."/>
            <person name="Secka A."/>
            <person name="Antonio M."/>
            <person name="Oren A."/>
            <person name="Chaudhuri R."/>
            <person name="La Ragione R.M."/>
            <person name="Hildebrand F."/>
            <person name="Pallen M.J."/>
        </authorList>
    </citation>
    <scope>NUCLEOTIDE SEQUENCE [LARGE SCALE GENOMIC DNA]</scope>
    <source>
        <strain evidence="1 2">Sa3CUN2</strain>
    </source>
</reference>
<dbReference type="EMBL" id="JACSQW010000011">
    <property type="protein sequence ID" value="MBD7895099.1"/>
    <property type="molecule type" value="Genomic_DNA"/>
</dbReference>
<dbReference type="Proteomes" id="UP000616837">
    <property type="component" value="Unassembled WGS sequence"/>
</dbReference>
<dbReference type="SUPFAM" id="SSF50814">
    <property type="entry name" value="Lipocalins"/>
    <property type="match status" value="1"/>
</dbReference>
<dbReference type="InterPro" id="IPR012674">
    <property type="entry name" value="Calycin"/>
</dbReference>
<accession>A0ABR8PCT7</accession>
<protein>
    <submittedName>
        <fullName evidence="1">DUF1934 domain-containing protein</fullName>
    </submittedName>
</protein>
<dbReference type="InterPro" id="IPR015231">
    <property type="entry name" value="DUF1934"/>
</dbReference>